<comment type="caution">
    <text evidence="7">Lacks conserved residue(s) required for the propagation of feature annotation.</text>
</comment>
<comment type="similarity">
    <text evidence="7">Belongs to the shikimate kinase family.</text>
</comment>
<dbReference type="GO" id="GO:0016301">
    <property type="term" value="F:kinase activity"/>
    <property type="evidence" value="ECO:0007669"/>
    <property type="project" value="UniProtKB-KW"/>
</dbReference>
<evidence type="ECO:0000256" key="2">
    <source>
        <dbReference type="ARBA" id="ARBA00022679"/>
    </source>
</evidence>
<dbReference type="CDD" id="cd00464">
    <property type="entry name" value="SK"/>
    <property type="match status" value="1"/>
</dbReference>
<dbReference type="RefSeq" id="WP_379862297.1">
    <property type="nucleotide sequence ID" value="NZ_JBHMFC010000103.1"/>
</dbReference>
<feature type="binding site" evidence="7">
    <location>
        <position position="79"/>
    </location>
    <ligand>
        <name>substrate</name>
    </ligand>
</feature>
<organism evidence="8 9">
    <name type="scientific">Mariniflexile ostreae</name>
    <dbReference type="NCBI Taxonomy" id="1520892"/>
    <lineage>
        <taxon>Bacteria</taxon>
        <taxon>Pseudomonadati</taxon>
        <taxon>Bacteroidota</taxon>
        <taxon>Flavobacteriia</taxon>
        <taxon>Flavobacteriales</taxon>
        <taxon>Flavobacteriaceae</taxon>
        <taxon>Mariniflexile</taxon>
    </lineage>
</organism>
<reference evidence="8 9" key="1">
    <citation type="submission" date="2024-09" db="EMBL/GenBank/DDBJ databases">
        <authorList>
            <person name="Sun Q."/>
            <person name="Mori K."/>
        </authorList>
    </citation>
    <scope>NUCLEOTIDE SEQUENCE [LARGE SCALE GENOMIC DNA]</scope>
    <source>
        <strain evidence="8 9">CECT 8622</strain>
    </source>
</reference>
<keyword evidence="7" id="KW-0963">Cytoplasm</keyword>
<evidence type="ECO:0000256" key="4">
    <source>
        <dbReference type="ARBA" id="ARBA00022777"/>
    </source>
</evidence>
<keyword evidence="1 7" id="KW-0028">Amino-acid biosynthesis</keyword>
<dbReference type="InterPro" id="IPR027417">
    <property type="entry name" value="P-loop_NTPase"/>
</dbReference>
<evidence type="ECO:0000256" key="7">
    <source>
        <dbReference type="HAMAP-Rule" id="MF_00109"/>
    </source>
</evidence>
<evidence type="ECO:0000256" key="6">
    <source>
        <dbReference type="ARBA" id="ARBA00023141"/>
    </source>
</evidence>
<feature type="binding site" evidence="7">
    <location>
        <begin position="10"/>
        <end position="15"/>
    </location>
    <ligand>
        <name>ATP</name>
        <dbReference type="ChEBI" id="CHEBI:30616"/>
    </ligand>
</feature>
<name>A0ABV5FF24_9FLAO</name>
<comment type="catalytic activity">
    <reaction evidence="7">
        <text>shikimate + ATP = 3-phosphoshikimate + ADP + H(+)</text>
        <dbReference type="Rhea" id="RHEA:13121"/>
        <dbReference type="ChEBI" id="CHEBI:15378"/>
        <dbReference type="ChEBI" id="CHEBI:30616"/>
        <dbReference type="ChEBI" id="CHEBI:36208"/>
        <dbReference type="ChEBI" id="CHEBI:145989"/>
        <dbReference type="ChEBI" id="CHEBI:456216"/>
        <dbReference type="EC" id="2.7.1.71"/>
    </reaction>
</comment>
<keyword evidence="7" id="KW-0479">Metal-binding</keyword>
<feature type="binding site" evidence="7">
    <location>
        <position position="143"/>
    </location>
    <ligand>
        <name>substrate</name>
    </ligand>
</feature>
<dbReference type="EMBL" id="JBHMFC010000103">
    <property type="protein sequence ID" value="MFB9058051.1"/>
    <property type="molecule type" value="Genomic_DNA"/>
</dbReference>
<accession>A0ABV5FF24</accession>
<feature type="binding site" evidence="7">
    <location>
        <position position="56"/>
    </location>
    <ligand>
        <name>substrate</name>
    </ligand>
</feature>
<comment type="caution">
    <text evidence="8">The sequence shown here is derived from an EMBL/GenBank/DDBJ whole genome shotgun (WGS) entry which is preliminary data.</text>
</comment>
<evidence type="ECO:0000313" key="8">
    <source>
        <dbReference type="EMBL" id="MFB9058051.1"/>
    </source>
</evidence>
<keyword evidence="6 7" id="KW-0057">Aromatic amino acid biosynthesis</keyword>
<gene>
    <name evidence="7" type="primary">aroK</name>
    <name evidence="8" type="ORF">ACFFU9_15000</name>
</gene>
<dbReference type="Pfam" id="PF01202">
    <property type="entry name" value="SKI"/>
    <property type="match status" value="1"/>
</dbReference>
<protein>
    <recommendedName>
        <fullName evidence="7">Shikimate kinase</fullName>
        <shortName evidence="7">SK</shortName>
        <ecNumber evidence="7">2.7.1.71</ecNumber>
    </recommendedName>
</protein>
<sequence length="173" mass="19546">MIFILIGYMASGKSTIGRILAKKMDYEFIDLDDFIEKNEKMPVSDIFKTKGEIYFRKKESEYLKKLISEKRNIVLSLGGGAPCYNSNMQAILNTGEAVSVYLKASIATLVSRLKKEKVTRPLVSHIETDDGLAEFIAKHLFERGQFYNLAHEVVSTDGKTENQIVEELVTTLL</sequence>
<dbReference type="EC" id="2.7.1.71" evidence="7"/>
<comment type="pathway">
    <text evidence="7">Metabolic intermediate biosynthesis; chorismate biosynthesis; chorismate from D-erythrose 4-phosphate and phosphoenolpyruvate: step 5/7.</text>
</comment>
<keyword evidence="3 7" id="KW-0547">Nucleotide-binding</keyword>
<dbReference type="InterPro" id="IPR000623">
    <property type="entry name" value="Shikimate_kinase/TSH1"/>
</dbReference>
<keyword evidence="7" id="KW-0460">Magnesium</keyword>
<feature type="binding site" evidence="7">
    <location>
        <position position="32"/>
    </location>
    <ligand>
        <name>substrate</name>
    </ligand>
</feature>
<feature type="binding site" evidence="7">
    <location>
        <position position="120"/>
    </location>
    <ligand>
        <name>ATP</name>
        <dbReference type="ChEBI" id="CHEBI:30616"/>
    </ligand>
</feature>
<evidence type="ECO:0000313" key="9">
    <source>
        <dbReference type="Proteomes" id="UP001589585"/>
    </source>
</evidence>
<comment type="subunit">
    <text evidence="7">Monomer.</text>
</comment>
<proteinExistence type="inferred from homology"/>
<dbReference type="HAMAP" id="MF_00109">
    <property type="entry name" value="Shikimate_kinase"/>
    <property type="match status" value="1"/>
</dbReference>
<dbReference type="SUPFAM" id="SSF52540">
    <property type="entry name" value="P-loop containing nucleoside triphosphate hydrolases"/>
    <property type="match status" value="1"/>
</dbReference>
<feature type="binding site" evidence="7">
    <location>
        <position position="14"/>
    </location>
    <ligand>
        <name>Mg(2+)</name>
        <dbReference type="ChEBI" id="CHEBI:18420"/>
    </ligand>
</feature>
<dbReference type="PANTHER" id="PTHR21087:SF16">
    <property type="entry name" value="SHIKIMATE KINASE 1, CHLOROPLASTIC"/>
    <property type="match status" value="1"/>
</dbReference>
<dbReference type="Proteomes" id="UP001589585">
    <property type="component" value="Unassembled WGS sequence"/>
</dbReference>
<dbReference type="PANTHER" id="PTHR21087">
    <property type="entry name" value="SHIKIMATE KINASE"/>
    <property type="match status" value="1"/>
</dbReference>
<dbReference type="PRINTS" id="PR01100">
    <property type="entry name" value="SHIKIMTKNASE"/>
</dbReference>
<comment type="function">
    <text evidence="7">Catalyzes the specific phosphorylation of the 3-hydroxyl group of shikimic acid using ATP as a cosubstrate.</text>
</comment>
<comment type="subcellular location">
    <subcellularLocation>
        <location evidence="7">Cytoplasm</location>
    </subcellularLocation>
</comment>
<evidence type="ECO:0000256" key="5">
    <source>
        <dbReference type="ARBA" id="ARBA00022840"/>
    </source>
</evidence>
<keyword evidence="9" id="KW-1185">Reference proteome</keyword>
<keyword evidence="2 7" id="KW-0808">Transferase</keyword>
<evidence type="ECO:0000256" key="3">
    <source>
        <dbReference type="ARBA" id="ARBA00022741"/>
    </source>
</evidence>
<evidence type="ECO:0000256" key="1">
    <source>
        <dbReference type="ARBA" id="ARBA00022605"/>
    </source>
</evidence>
<dbReference type="InterPro" id="IPR031322">
    <property type="entry name" value="Shikimate/glucono_kinase"/>
</dbReference>
<dbReference type="Gene3D" id="3.40.50.300">
    <property type="entry name" value="P-loop containing nucleotide triphosphate hydrolases"/>
    <property type="match status" value="1"/>
</dbReference>
<keyword evidence="4 7" id="KW-0418">Kinase</keyword>
<comment type="cofactor">
    <cofactor evidence="7">
        <name>Mg(2+)</name>
        <dbReference type="ChEBI" id="CHEBI:18420"/>
    </cofactor>
    <text evidence="7">Binds 1 Mg(2+) ion per subunit.</text>
</comment>
<keyword evidence="5 7" id="KW-0067">ATP-binding</keyword>